<dbReference type="HOGENOM" id="CLU_130250_0_0_11"/>
<evidence type="ECO:0000313" key="1">
    <source>
        <dbReference type="EMBL" id="EJZ04250.1"/>
    </source>
</evidence>
<comment type="caution">
    <text evidence="1">The sequence shown here is derived from an EMBL/GenBank/DDBJ whole genome shotgun (WGS) entry which is preliminary data.</text>
</comment>
<proteinExistence type="predicted"/>
<dbReference type="Proteomes" id="UP000006072">
    <property type="component" value="Unassembled WGS sequence"/>
</dbReference>
<reference evidence="1 2" key="1">
    <citation type="journal article" date="2012" name="J. Bacteriol.">
        <title>Complete Genome Sequence of Mycobacterium vaccae Type Strain ATCC 25954.</title>
        <authorList>
            <person name="Ho Y.S."/>
            <person name="Adroub S.A."/>
            <person name="Abadi M."/>
            <person name="Al Alwan B."/>
            <person name="Alkhateeb R."/>
            <person name="Gao G."/>
            <person name="Ragab A."/>
            <person name="Ali S."/>
            <person name="van Soolingen D."/>
            <person name="Bitter W."/>
            <person name="Pain A."/>
            <person name="Abdallah A.M."/>
        </authorList>
    </citation>
    <scope>NUCLEOTIDE SEQUENCE [LARGE SCALE GENOMIC DNA]</scope>
    <source>
        <strain evidence="1 2">ATCC 25954</strain>
    </source>
</reference>
<dbReference type="RefSeq" id="WP_003934081.1">
    <property type="nucleotide sequence ID" value="NZ_JH814713.1"/>
</dbReference>
<keyword evidence="2" id="KW-1185">Reference proteome</keyword>
<organism evidence="1 2">
    <name type="scientific">Mycolicibacterium vaccae ATCC 25954</name>
    <dbReference type="NCBI Taxonomy" id="1194972"/>
    <lineage>
        <taxon>Bacteria</taxon>
        <taxon>Bacillati</taxon>
        <taxon>Actinomycetota</taxon>
        <taxon>Actinomycetes</taxon>
        <taxon>Mycobacteriales</taxon>
        <taxon>Mycobacteriaceae</taxon>
        <taxon>Mycolicibacterium</taxon>
    </lineage>
</organism>
<evidence type="ECO:0000313" key="2">
    <source>
        <dbReference type="Proteomes" id="UP000006072"/>
    </source>
</evidence>
<gene>
    <name evidence="1" type="ORF">MVAC_29653</name>
</gene>
<sequence>MGLPGGLPDIPPLTSSGDLPRGRFCADLQSVEDRFVTDAVYQGSNTRDQVWSDFKDFLELIRQERVRVPAAFVGGSFVTKTLDPSDVDAALFIDMSRITNPNTFSKVSKLFRDPKTDLGLRLDVFMIRWHPDGTEIGGDPKYLVQRGKWDDFWQRKVAKADRVPPQRPHAMPVRGYLEVVLDGYR</sequence>
<name>K0UGZ2_MYCVA</name>
<dbReference type="EMBL" id="ALQA01000133">
    <property type="protein sequence ID" value="EJZ04250.1"/>
    <property type="molecule type" value="Genomic_DNA"/>
</dbReference>
<dbReference type="eggNOG" id="ENOG5031VJB">
    <property type="taxonomic scope" value="Bacteria"/>
</dbReference>
<accession>K0UGZ2</accession>
<dbReference type="AlphaFoldDB" id="K0UGZ2"/>
<protein>
    <submittedName>
        <fullName evidence="1">Uncharacterized protein</fullName>
    </submittedName>
</protein>
<dbReference type="InterPro" id="IPR053860">
    <property type="entry name" value="DUF6932"/>
</dbReference>
<dbReference type="Pfam" id="PF22014">
    <property type="entry name" value="DUF6932"/>
    <property type="match status" value="1"/>
</dbReference>